<gene>
    <name evidence="6" type="ORF">BT63DRAFT_210964</name>
</gene>
<dbReference type="EMBL" id="MU004233">
    <property type="protein sequence ID" value="KAF2671240.1"/>
    <property type="molecule type" value="Genomic_DNA"/>
</dbReference>
<accession>A0A6A6UHF5</accession>
<dbReference type="GO" id="GO:0006729">
    <property type="term" value="P:tetrahydrobiopterin biosynthetic process"/>
    <property type="evidence" value="ECO:0007669"/>
    <property type="project" value="InterPro"/>
</dbReference>
<dbReference type="PANTHER" id="PTHR12599">
    <property type="entry name" value="PTERIN-4-ALPHA-CARBINOLAMINE DEHYDRATASE"/>
    <property type="match status" value="1"/>
</dbReference>
<comment type="similarity">
    <text evidence="2">Belongs to the pterin-4-alpha-carbinolamine dehydratase family.</text>
</comment>
<name>A0A6A6UHF5_9PEZI</name>
<dbReference type="GO" id="GO:0008124">
    <property type="term" value="F:4-alpha-hydroxytetrahydrobiopterin dehydratase activity"/>
    <property type="evidence" value="ECO:0007669"/>
    <property type="project" value="UniProtKB-EC"/>
</dbReference>
<sequence>MAGRRLAWPLRIKKTVAQNVQRSALPIMNAPGGNSVIHDSIISKGEDTRKIKEAMSVLLEKDWFVDVDEPEIKKTYHFKTYTKVADLHNLIAVRCKSENHHPTMITKYGSLTVHWTTHHPRGLSNKDVRMAQYCDEQAASIGTVKSDDAVKCKPEGST</sequence>
<evidence type="ECO:0000313" key="7">
    <source>
        <dbReference type="Proteomes" id="UP000799302"/>
    </source>
</evidence>
<comment type="catalytic activity">
    <reaction evidence="1">
        <text>(4aS,6R)-4a-hydroxy-L-erythro-5,6,7,8-tetrahydrobiopterin = (6R)-L-erythro-6,7-dihydrobiopterin + H2O</text>
        <dbReference type="Rhea" id="RHEA:11920"/>
        <dbReference type="ChEBI" id="CHEBI:15377"/>
        <dbReference type="ChEBI" id="CHEBI:15642"/>
        <dbReference type="ChEBI" id="CHEBI:43120"/>
        <dbReference type="EC" id="4.2.1.96"/>
    </reaction>
</comment>
<dbReference type="Pfam" id="PF01329">
    <property type="entry name" value="Pterin_4a"/>
    <property type="match status" value="1"/>
</dbReference>
<proteinExistence type="inferred from homology"/>
<evidence type="ECO:0000256" key="3">
    <source>
        <dbReference type="ARBA" id="ARBA00013252"/>
    </source>
</evidence>
<evidence type="ECO:0000256" key="4">
    <source>
        <dbReference type="ARBA" id="ARBA00023239"/>
    </source>
</evidence>
<keyword evidence="7" id="KW-1185">Reference proteome</keyword>
<dbReference type="Proteomes" id="UP000799302">
    <property type="component" value="Unassembled WGS sequence"/>
</dbReference>
<dbReference type="InterPro" id="IPR036428">
    <property type="entry name" value="PCD_sf"/>
</dbReference>
<evidence type="ECO:0000256" key="2">
    <source>
        <dbReference type="ARBA" id="ARBA00006472"/>
    </source>
</evidence>
<dbReference type="InterPro" id="IPR001533">
    <property type="entry name" value="Pterin_deHydtase"/>
</dbReference>
<evidence type="ECO:0000313" key="6">
    <source>
        <dbReference type="EMBL" id="KAF2671240.1"/>
    </source>
</evidence>
<protein>
    <recommendedName>
        <fullName evidence="3">4a-hydroxytetrahydrobiopterin dehydratase</fullName>
        <ecNumber evidence="3">4.2.1.96</ecNumber>
    </recommendedName>
    <alternativeName>
        <fullName evidence="5">4-alpha-hydroxy-tetrahydropterin dehydratase</fullName>
    </alternativeName>
</protein>
<evidence type="ECO:0000256" key="5">
    <source>
        <dbReference type="ARBA" id="ARBA00030497"/>
    </source>
</evidence>
<reference evidence="6" key="1">
    <citation type="journal article" date="2020" name="Stud. Mycol.">
        <title>101 Dothideomycetes genomes: a test case for predicting lifestyles and emergence of pathogens.</title>
        <authorList>
            <person name="Haridas S."/>
            <person name="Albert R."/>
            <person name="Binder M."/>
            <person name="Bloem J."/>
            <person name="Labutti K."/>
            <person name="Salamov A."/>
            <person name="Andreopoulos B."/>
            <person name="Baker S."/>
            <person name="Barry K."/>
            <person name="Bills G."/>
            <person name="Bluhm B."/>
            <person name="Cannon C."/>
            <person name="Castanera R."/>
            <person name="Culley D."/>
            <person name="Daum C."/>
            <person name="Ezra D."/>
            <person name="Gonzalez J."/>
            <person name="Henrissat B."/>
            <person name="Kuo A."/>
            <person name="Liang C."/>
            <person name="Lipzen A."/>
            <person name="Lutzoni F."/>
            <person name="Magnuson J."/>
            <person name="Mondo S."/>
            <person name="Nolan M."/>
            <person name="Ohm R."/>
            <person name="Pangilinan J."/>
            <person name="Park H.-J."/>
            <person name="Ramirez L."/>
            <person name="Alfaro M."/>
            <person name="Sun H."/>
            <person name="Tritt A."/>
            <person name="Yoshinaga Y."/>
            <person name="Zwiers L.-H."/>
            <person name="Turgeon B."/>
            <person name="Goodwin S."/>
            <person name="Spatafora J."/>
            <person name="Crous P."/>
            <person name="Grigoriev I."/>
        </authorList>
    </citation>
    <scope>NUCLEOTIDE SEQUENCE</scope>
    <source>
        <strain evidence="6">CBS 115976</strain>
    </source>
</reference>
<keyword evidence="4" id="KW-0456">Lyase</keyword>
<evidence type="ECO:0000256" key="1">
    <source>
        <dbReference type="ARBA" id="ARBA00001554"/>
    </source>
</evidence>
<dbReference type="CDD" id="cd00488">
    <property type="entry name" value="PCD_DCoH"/>
    <property type="match status" value="1"/>
</dbReference>
<organism evidence="6 7">
    <name type="scientific">Microthyrium microscopicum</name>
    <dbReference type="NCBI Taxonomy" id="703497"/>
    <lineage>
        <taxon>Eukaryota</taxon>
        <taxon>Fungi</taxon>
        <taxon>Dikarya</taxon>
        <taxon>Ascomycota</taxon>
        <taxon>Pezizomycotina</taxon>
        <taxon>Dothideomycetes</taxon>
        <taxon>Dothideomycetes incertae sedis</taxon>
        <taxon>Microthyriales</taxon>
        <taxon>Microthyriaceae</taxon>
        <taxon>Microthyrium</taxon>
    </lineage>
</organism>
<dbReference type="AlphaFoldDB" id="A0A6A6UHF5"/>
<dbReference type="Gene3D" id="3.30.1360.20">
    <property type="entry name" value="Transcriptional coactivator/pterin dehydratase"/>
    <property type="match status" value="1"/>
</dbReference>
<dbReference type="OrthoDB" id="277398at2759"/>
<dbReference type="EC" id="4.2.1.96" evidence="3"/>
<dbReference type="PANTHER" id="PTHR12599:SF0">
    <property type="entry name" value="PTERIN-4-ALPHA-CARBINOLAMINE DEHYDRATASE"/>
    <property type="match status" value="1"/>
</dbReference>
<dbReference type="SUPFAM" id="SSF55248">
    <property type="entry name" value="PCD-like"/>
    <property type="match status" value="1"/>
</dbReference>